<dbReference type="EMBL" id="RCSX01000002">
    <property type="protein sequence ID" value="KAF7938935.1"/>
    <property type="molecule type" value="Genomic_DNA"/>
</dbReference>
<accession>A0ABQ7J114</accession>
<organism evidence="2 3">
    <name type="scientific">Botrytis deweyae</name>
    <dbReference type="NCBI Taxonomy" id="2478750"/>
    <lineage>
        <taxon>Eukaryota</taxon>
        <taxon>Fungi</taxon>
        <taxon>Dikarya</taxon>
        <taxon>Ascomycota</taxon>
        <taxon>Pezizomycotina</taxon>
        <taxon>Leotiomycetes</taxon>
        <taxon>Helotiales</taxon>
        <taxon>Sclerotiniaceae</taxon>
        <taxon>Botrytis</taxon>
    </lineage>
</organism>
<name>A0ABQ7J114_9HELO</name>
<sequence>MGGGFDQFTLRFRLGGRYSSIDNIASGQSKDFKGRERREGREGKERNGKVESANWKLGIENTVMRAYAKEVAGCNVKL</sequence>
<proteinExistence type="predicted"/>
<evidence type="ECO:0000256" key="1">
    <source>
        <dbReference type="SAM" id="MobiDB-lite"/>
    </source>
</evidence>
<dbReference type="RefSeq" id="XP_038815156.1">
    <property type="nucleotide sequence ID" value="XM_038948890.1"/>
</dbReference>
<feature type="compositionally biased region" description="Basic and acidic residues" evidence="1">
    <location>
        <begin position="30"/>
        <end position="49"/>
    </location>
</feature>
<reference evidence="2 3" key="1">
    <citation type="journal article" date="2020" name="Genome Biol. Evol.">
        <title>Comparative genomics of Sclerotiniaceae.</title>
        <authorList>
            <person name="Valero Jimenez C.A."/>
            <person name="Steentjes M."/>
            <person name="Scholten O.E."/>
            <person name="Van Kan J.A.L."/>
        </authorList>
    </citation>
    <scope>NUCLEOTIDE SEQUENCE [LARGE SCALE GENOMIC DNA]</scope>
    <source>
        <strain evidence="2 3">B1</strain>
    </source>
</reference>
<evidence type="ECO:0000313" key="2">
    <source>
        <dbReference type="EMBL" id="KAF7938935.1"/>
    </source>
</evidence>
<comment type="caution">
    <text evidence="2">The sequence shown here is derived from an EMBL/GenBank/DDBJ whole genome shotgun (WGS) entry which is preliminary data.</text>
</comment>
<dbReference type="GeneID" id="62228046"/>
<evidence type="ECO:0000313" key="3">
    <source>
        <dbReference type="Proteomes" id="UP000783213"/>
    </source>
</evidence>
<gene>
    <name evidence="2" type="ORF">EAE98_001272</name>
</gene>
<feature type="region of interest" description="Disordered" evidence="1">
    <location>
        <begin position="25"/>
        <end position="49"/>
    </location>
</feature>
<dbReference type="Proteomes" id="UP000783213">
    <property type="component" value="Unassembled WGS sequence"/>
</dbReference>
<keyword evidence="3" id="KW-1185">Reference proteome</keyword>
<protein>
    <submittedName>
        <fullName evidence="2">Uncharacterized protein</fullName>
    </submittedName>
</protein>